<feature type="domain" description="S1 motif" evidence="1">
    <location>
        <begin position="17"/>
        <end position="86"/>
    </location>
</feature>
<organism evidence="2 3">
    <name type="scientific">Micromonospora kangleipakensis</name>
    <dbReference type="NCBI Taxonomy" id="1077942"/>
    <lineage>
        <taxon>Bacteria</taxon>
        <taxon>Bacillati</taxon>
        <taxon>Actinomycetota</taxon>
        <taxon>Actinomycetes</taxon>
        <taxon>Micromonosporales</taxon>
        <taxon>Micromonosporaceae</taxon>
        <taxon>Micromonospora</taxon>
    </lineage>
</organism>
<dbReference type="Proteomes" id="UP000294114">
    <property type="component" value="Unassembled WGS sequence"/>
</dbReference>
<protein>
    <recommendedName>
        <fullName evidence="1">S1 motif domain-containing protein</fullName>
    </recommendedName>
</protein>
<accession>A0A4Q8B6Q8</accession>
<dbReference type="PROSITE" id="PS50126">
    <property type="entry name" value="S1"/>
    <property type="match status" value="1"/>
</dbReference>
<dbReference type="EMBL" id="SHLD01000001">
    <property type="protein sequence ID" value="RZU72519.1"/>
    <property type="molecule type" value="Genomic_DNA"/>
</dbReference>
<dbReference type="RefSeq" id="WP_207232234.1">
    <property type="nucleotide sequence ID" value="NZ_SHLD01000001.1"/>
</dbReference>
<reference evidence="2 3" key="1">
    <citation type="submission" date="2019-02" db="EMBL/GenBank/DDBJ databases">
        <title>Sequencing the genomes of 1000 actinobacteria strains.</title>
        <authorList>
            <person name="Klenk H.-P."/>
        </authorList>
    </citation>
    <scope>NUCLEOTIDE SEQUENCE [LARGE SCALE GENOMIC DNA]</scope>
    <source>
        <strain evidence="2 3">DSM 45612</strain>
    </source>
</reference>
<dbReference type="AlphaFoldDB" id="A0A4Q8B6Q8"/>
<name>A0A4Q8B6Q8_9ACTN</name>
<evidence type="ECO:0000313" key="3">
    <source>
        <dbReference type="Proteomes" id="UP000294114"/>
    </source>
</evidence>
<comment type="caution">
    <text evidence="2">The sequence shown here is derived from an EMBL/GenBank/DDBJ whole genome shotgun (WGS) entry which is preliminary data.</text>
</comment>
<sequence length="177" mass="19558">MAEPNQLDVARRRFPVGDHVTGQVIRIPRPGAIGLLVDLGQEPEGFVDVLALPHDPVDWPSLGTVMRFEVLQHRPGQVGLLPLDASFRSGTYLPTSLSHDEWLSIKMRFPVGSAITGTVTHVFTSNREYVVRFEDCSSALEWSRGAPTVGATGRYTIARHLDHTRRVMLTPADSTPH</sequence>
<evidence type="ECO:0000259" key="1">
    <source>
        <dbReference type="PROSITE" id="PS50126"/>
    </source>
</evidence>
<dbReference type="GO" id="GO:0003676">
    <property type="term" value="F:nucleic acid binding"/>
    <property type="evidence" value="ECO:0007669"/>
    <property type="project" value="InterPro"/>
</dbReference>
<evidence type="ECO:0000313" key="2">
    <source>
        <dbReference type="EMBL" id="RZU72519.1"/>
    </source>
</evidence>
<gene>
    <name evidence="2" type="ORF">EV384_0888</name>
</gene>
<dbReference type="InterPro" id="IPR003029">
    <property type="entry name" value="S1_domain"/>
</dbReference>
<proteinExistence type="predicted"/>
<keyword evidence="3" id="KW-1185">Reference proteome</keyword>